<feature type="region of interest" description="Disordered" evidence="1">
    <location>
        <begin position="78"/>
        <end position="97"/>
    </location>
</feature>
<dbReference type="OrthoDB" id="10497577at2759"/>
<organism evidence="3 4">
    <name type="scientific">Acanthaster planci</name>
    <name type="common">Crown-of-thorns starfish</name>
    <dbReference type="NCBI Taxonomy" id="133434"/>
    <lineage>
        <taxon>Eukaryota</taxon>
        <taxon>Metazoa</taxon>
        <taxon>Echinodermata</taxon>
        <taxon>Eleutherozoa</taxon>
        <taxon>Asterozoa</taxon>
        <taxon>Asteroidea</taxon>
        <taxon>Valvatacea</taxon>
        <taxon>Valvatida</taxon>
        <taxon>Acanthasteridae</taxon>
        <taxon>Acanthaster</taxon>
    </lineage>
</organism>
<accession>A0A8B7XV28</accession>
<keyword evidence="3" id="KW-1185">Reference proteome</keyword>
<evidence type="ECO:0000313" key="3">
    <source>
        <dbReference type="Proteomes" id="UP000694845"/>
    </source>
</evidence>
<evidence type="ECO:0000256" key="2">
    <source>
        <dbReference type="SAM" id="SignalP"/>
    </source>
</evidence>
<dbReference type="GeneID" id="110975596"/>
<reference evidence="4" key="1">
    <citation type="submission" date="2025-08" db="UniProtKB">
        <authorList>
            <consortium name="RefSeq"/>
        </authorList>
    </citation>
    <scope>IDENTIFICATION</scope>
</reference>
<evidence type="ECO:0000256" key="1">
    <source>
        <dbReference type="SAM" id="MobiDB-lite"/>
    </source>
</evidence>
<dbReference type="AlphaFoldDB" id="A0A8B7XV28"/>
<dbReference type="RefSeq" id="XP_022083875.1">
    <property type="nucleotide sequence ID" value="XM_022228183.1"/>
</dbReference>
<feature type="signal peptide" evidence="2">
    <location>
        <begin position="1"/>
        <end position="24"/>
    </location>
</feature>
<feature type="chain" id="PRO_5034966184" evidence="2">
    <location>
        <begin position="25"/>
        <end position="128"/>
    </location>
</feature>
<protein>
    <submittedName>
        <fullName evidence="4">Uncharacterized protein LOC110975596</fullName>
    </submittedName>
</protein>
<dbReference type="KEGG" id="aplc:110975596"/>
<keyword evidence="2" id="KW-0732">Signal</keyword>
<gene>
    <name evidence="4" type="primary">LOC110975596</name>
</gene>
<sequence length="128" mass="14326">MAHLRLRFLLASCLVVLTVRISQCQRRRDCDCGAEGNITYVCLLRCGRGSSGGSVLVLPVKKSPISLPFLSQEKHATFYNRPKRDTETDRKDSDKPHPFSLAFLTNAMKELRKLLGLNTVVSRGSQYA</sequence>
<dbReference type="OMA" id="RISQCQR"/>
<dbReference type="Proteomes" id="UP000694845">
    <property type="component" value="Unplaced"/>
</dbReference>
<evidence type="ECO:0000313" key="4">
    <source>
        <dbReference type="RefSeq" id="XP_022083875.1"/>
    </source>
</evidence>
<name>A0A8B7XV28_ACAPL</name>
<proteinExistence type="predicted"/>